<keyword evidence="4" id="KW-1185">Reference proteome</keyword>
<dbReference type="AlphaFoldDB" id="A0A542ZTX4"/>
<dbReference type="PRINTS" id="PR01483">
    <property type="entry name" value="FASYNTHASE"/>
</dbReference>
<evidence type="ECO:0000259" key="2">
    <source>
        <dbReference type="Pfam" id="PF01575"/>
    </source>
</evidence>
<protein>
    <submittedName>
        <fullName evidence="3">MaoC dehydratase-like protein</fullName>
    </submittedName>
</protein>
<evidence type="ECO:0000256" key="1">
    <source>
        <dbReference type="ARBA" id="ARBA00005254"/>
    </source>
</evidence>
<feature type="domain" description="MaoC-like" evidence="2">
    <location>
        <begin position="13"/>
        <end position="102"/>
    </location>
</feature>
<dbReference type="OrthoDB" id="9800237at2"/>
<gene>
    <name evidence="3" type="ORF">FB461_0243</name>
</gene>
<dbReference type="InterPro" id="IPR029069">
    <property type="entry name" value="HotDog_dom_sf"/>
</dbReference>
<dbReference type="RefSeq" id="WP_142118183.1">
    <property type="nucleotide sequence ID" value="NZ_BAAASV010000002.1"/>
</dbReference>
<dbReference type="InterPro" id="IPR002539">
    <property type="entry name" value="MaoC-like_dom"/>
</dbReference>
<dbReference type="GO" id="GO:0006633">
    <property type="term" value="P:fatty acid biosynthetic process"/>
    <property type="evidence" value="ECO:0007669"/>
    <property type="project" value="InterPro"/>
</dbReference>
<dbReference type="Gene3D" id="3.10.129.10">
    <property type="entry name" value="Hotdog Thioesterase"/>
    <property type="match status" value="1"/>
</dbReference>
<reference evidence="3 4" key="1">
    <citation type="submission" date="2019-06" db="EMBL/GenBank/DDBJ databases">
        <title>Sequencing the genomes of 1000 actinobacteria strains.</title>
        <authorList>
            <person name="Klenk H.-P."/>
        </authorList>
    </citation>
    <scope>NUCLEOTIDE SEQUENCE [LARGE SCALE GENOMIC DNA]</scope>
    <source>
        <strain evidence="3 4">DSM 4813</strain>
    </source>
</reference>
<dbReference type="InterPro" id="IPR003965">
    <property type="entry name" value="Fatty_acid_synthase"/>
</dbReference>
<dbReference type="GO" id="GO:0005835">
    <property type="term" value="C:fatty acid synthase complex"/>
    <property type="evidence" value="ECO:0007669"/>
    <property type="project" value="InterPro"/>
</dbReference>
<dbReference type="EMBL" id="VFOS01000001">
    <property type="protein sequence ID" value="TQL63767.1"/>
    <property type="molecule type" value="Genomic_DNA"/>
</dbReference>
<dbReference type="PANTHER" id="PTHR43841">
    <property type="entry name" value="3-HYDROXYACYL-THIOESTER DEHYDRATASE HTDX-RELATED"/>
    <property type="match status" value="1"/>
</dbReference>
<comment type="caution">
    <text evidence="3">The sequence shown here is derived from an EMBL/GenBank/DDBJ whole genome shotgun (WGS) entry which is preliminary data.</text>
</comment>
<dbReference type="PANTHER" id="PTHR43841:SF3">
    <property type="entry name" value="(3R)-HYDROXYACYL-ACP DEHYDRATASE SUBUNIT HADB"/>
    <property type="match status" value="1"/>
</dbReference>
<sequence length="136" mass="14336">MNAAELTVGQIVAEREVVFDRKRLVQYAGASGDFNTIHFSDAIAEQVGLPGVIAHGMLTMGAAVAVLEDWLGDPAAIIDYQTRFTRPVPVPAVGDVTLTVTATVGALTDESVRFDLGVTLDGARVLTKAQAVVKLD</sequence>
<evidence type="ECO:0000313" key="3">
    <source>
        <dbReference type="EMBL" id="TQL63767.1"/>
    </source>
</evidence>
<evidence type="ECO:0000313" key="4">
    <source>
        <dbReference type="Proteomes" id="UP000315389"/>
    </source>
</evidence>
<dbReference type="Pfam" id="PF01575">
    <property type="entry name" value="MaoC_dehydratas"/>
    <property type="match status" value="1"/>
</dbReference>
<name>A0A542ZTX4_RARFA</name>
<dbReference type="SUPFAM" id="SSF54637">
    <property type="entry name" value="Thioesterase/thiol ester dehydrase-isomerase"/>
    <property type="match status" value="1"/>
</dbReference>
<dbReference type="GO" id="GO:0004312">
    <property type="term" value="F:fatty acid synthase activity"/>
    <property type="evidence" value="ECO:0007669"/>
    <property type="project" value="InterPro"/>
</dbReference>
<organism evidence="3 4">
    <name type="scientific">Rarobacter faecitabidus</name>
    <dbReference type="NCBI Taxonomy" id="13243"/>
    <lineage>
        <taxon>Bacteria</taxon>
        <taxon>Bacillati</taxon>
        <taxon>Actinomycetota</taxon>
        <taxon>Actinomycetes</taxon>
        <taxon>Micrococcales</taxon>
        <taxon>Rarobacteraceae</taxon>
        <taxon>Rarobacter</taxon>
    </lineage>
</organism>
<accession>A0A542ZTX4</accession>
<proteinExistence type="inferred from homology"/>
<dbReference type="Proteomes" id="UP000315389">
    <property type="component" value="Unassembled WGS sequence"/>
</dbReference>
<comment type="similarity">
    <text evidence="1">Belongs to the enoyl-CoA hydratase/isomerase family.</text>
</comment>